<dbReference type="SUPFAM" id="SSF52172">
    <property type="entry name" value="CheY-like"/>
    <property type="match status" value="1"/>
</dbReference>
<dbReference type="Proteomes" id="UP001056539">
    <property type="component" value="Chromosome"/>
</dbReference>
<dbReference type="EMBL" id="CP073355">
    <property type="protein sequence ID" value="URA09339.1"/>
    <property type="molecule type" value="Genomic_DNA"/>
</dbReference>
<dbReference type="RefSeq" id="WP_271434466.1">
    <property type="nucleotide sequence ID" value="NZ_CP073355.1"/>
</dbReference>
<keyword evidence="1 2" id="KW-0597">Phosphoprotein</keyword>
<dbReference type="Gene3D" id="3.40.50.2300">
    <property type="match status" value="1"/>
</dbReference>
<proteinExistence type="predicted"/>
<protein>
    <submittedName>
        <fullName evidence="4">Response regulator transcription factor</fullName>
    </submittedName>
</protein>
<evidence type="ECO:0000256" key="1">
    <source>
        <dbReference type="ARBA" id="ARBA00022553"/>
    </source>
</evidence>
<reference evidence="4" key="1">
    <citation type="submission" date="2021-04" db="EMBL/GenBank/DDBJ databases">
        <authorList>
            <person name="Postec A."/>
        </authorList>
    </citation>
    <scope>NUCLEOTIDE SEQUENCE</scope>
    <source>
        <strain evidence="4">F1F22</strain>
    </source>
</reference>
<dbReference type="Pfam" id="PF00072">
    <property type="entry name" value="Response_reg"/>
    <property type="match status" value="1"/>
</dbReference>
<name>A0AAX3BBD0_9SPIR</name>
<dbReference type="InterPro" id="IPR001789">
    <property type="entry name" value="Sig_transdc_resp-reg_receiver"/>
</dbReference>
<dbReference type="PROSITE" id="PS50110">
    <property type="entry name" value="RESPONSE_REGULATORY"/>
    <property type="match status" value="1"/>
</dbReference>
<dbReference type="KEGG" id="taqu:KDW03_07540"/>
<accession>A0AAX3BBD0</accession>
<dbReference type="InterPro" id="IPR050595">
    <property type="entry name" value="Bact_response_regulator"/>
</dbReference>
<feature type="modified residue" description="4-aspartylphosphate" evidence="2">
    <location>
        <position position="51"/>
    </location>
</feature>
<dbReference type="SMART" id="SM00448">
    <property type="entry name" value="REC"/>
    <property type="match status" value="1"/>
</dbReference>
<dbReference type="InterPro" id="IPR011006">
    <property type="entry name" value="CheY-like_superfamily"/>
</dbReference>
<feature type="domain" description="Response regulatory" evidence="3">
    <location>
        <begin position="3"/>
        <end position="118"/>
    </location>
</feature>
<gene>
    <name evidence="4" type="ORF">KDW03_07540</name>
</gene>
<dbReference type="CDD" id="cd00156">
    <property type="entry name" value="REC"/>
    <property type="match status" value="1"/>
</dbReference>
<sequence>MKKIFIIDDQRDILSLLEKIFRGEGYEVSYLQTIPRVEDIFAEDPDLVLIDLLMPGVTGYSLAQDIIEQRQKGRPKVIMISGRNEDILRKKSEEIGADGWISKPFGVEEILSLVRKLLD</sequence>
<evidence type="ECO:0000313" key="5">
    <source>
        <dbReference type="Proteomes" id="UP001056539"/>
    </source>
</evidence>
<dbReference type="PANTHER" id="PTHR44591:SF3">
    <property type="entry name" value="RESPONSE REGULATORY DOMAIN-CONTAINING PROTEIN"/>
    <property type="match status" value="1"/>
</dbReference>
<dbReference type="PANTHER" id="PTHR44591">
    <property type="entry name" value="STRESS RESPONSE REGULATOR PROTEIN 1"/>
    <property type="match status" value="1"/>
</dbReference>
<organism evidence="4 5">
    <name type="scientific">Thermospira aquatica</name>
    <dbReference type="NCBI Taxonomy" id="2828656"/>
    <lineage>
        <taxon>Bacteria</taxon>
        <taxon>Pseudomonadati</taxon>
        <taxon>Spirochaetota</taxon>
        <taxon>Spirochaetia</taxon>
        <taxon>Brevinematales</taxon>
        <taxon>Thermospiraceae</taxon>
        <taxon>Thermospira</taxon>
    </lineage>
</organism>
<dbReference type="GO" id="GO:0000160">
    <property type="term" value="P:phosphorelay signal transduction system"/>
    <property type="evidence" value="ECO:0007669"/>
    <property type="project" value="InterPro"/>
</dbReference>
<evidence type="ECO:0000313" key="4">
    <source>
        <dbReference type="EMBL" id="URA09339.1"/>
    </source>
</evidence>
<evidence type="ECO:0000259" key="3">
    <source>
        <dbReference type="PROSITE" id="PS50110"/>
    </source>
</evidence>
<dbReference type="AlphaFoldDB" id="A0AAX3BBD0"/>
<keyword evidence="5" id="KW-1185">Reference proteome</keyword>
<evidence type="ECO:0000256" key="2">
    <source>
        <dbReference type="PROSITE-ProRule" id="PRU00169"/>
    </source>
</evidence>
<reference evidence="4" key="2">
    <citation type="submission" date="2022-06" db="EMBL/GenBank/DDBJ databases">
        <title>Thermospira aquatica gen. nov., sp. nov.</title>
        <authorList>
            <person name="Ben Ali Gam Z."/>
            <person name="Labat M."/>
        </authorList>
    </citation>
    <scope>NUCLEOTIDE SEQUENCE</scope>
    <source>
        <strain evidence="4">F1F22</strain>
    </source>
</reference>